<protein>
    <submittedName>
        <fullName evidence="4">NAD(P)-binding protein</fullName>
    </submittedName>
</protein>
<dbReference type="GO" id="GO:0050085">
    <property type="term" value="F:mannitol 2-dehydrogenase (NADP+) activity"/>
    <property type="evidence" value="ECO:0007669"/>
    <property type="project" value="UniProtKB-ARBA"/>
</dbReference>
<dbReference type="GO" id="GO:0050664">
    <property type="term" value="F:oxidoreductase activity, acting on NAD(P)H, oxygen as acceptor"/>
    <property type="evidence" value="ECO:0007669"/>
    <property type="project" value="TreeGrafter"/>
</dbReference>
<dbReference type="SUPFAM" id="SSF51735">
    <property type="entry name" value="NAD(P)-binding Rossmann-fold domains"/>
    <property type="match status" value="1"/>
</dbReference>
<proteinExistence type="inferred from homology"/>
<dbReference type="FunFam" id="3.40.50.720:FF:000090">
    <property type="entry name" value="NADP-dependent mannitol dehydrogenase"/>
    <property type="match status" value="1"/>
</dbReference>
<dbReference type="PROSITE" id="PS00061">
    <property type="entry name" value="ADH_SHORT"/>
    <property type="match status" value="1"/>
</dbReference>
<comment type="similarity">
    <text evidence="1">Belongs to the short-chain dehydrogenases/reductases (SDR) family.</text>
</comment>
<name>A0A1B7THT2_9ASCO</name>
<gene>
    <name evidence="4" type="ORF">HANVADRAFT_51616</name>
</gene>
<sequence length="271" mass="29743">MLQELFDVKGKNVIITGASSGIGLELAKGFVKLDANVAMIYNSHDIHDLVEQLEKENDSDAKGQKIKCYQCSLSSFESVNSVFNTIAKDFGQIDVCIANAGIAWDKGPILDIEDDAKCVSEWEKVVNVDFNSCFYIARVIGKIFKSQKVENENKKRSLIFTSSMSAHIVNVPQLQACYNACKAGVSHLTKSLAVEWADLNIKVNAVSPGYIGTSLTEKLDPKLKGYWVDHVPMKRMGKPSELLGTYVYLASYASNYTTGADIIVDGGYCCP</sequence>
<dbReference type="AlphaFoldDB" id="A0A1B7THT2"/>
<dbReference type="InterPro" id="IPR036291">
    <property type="entry name" value="NAD(P)-bd_dom_sf"/>
</dbReference>
<dbReference type="Proteomes" id="UP000092321">
    <property type="component" value="Unassembled WGS sequence"/>
</dbReference>
<keyword evidence="3" id="KW-0560">Oxidoreductase</keyword>
<dbReference type="Pfam" id="PF13561">
    <property type="entry name" value="adh_short_C2"/>
    <property type="match status" value="1"/>
</dbReference>
<keyword evidence="5" id="KW-1185">Reference proteome</keyword>
<dbReference type="InterPro" id="IPR002347">
    <property type="entry name" value="SDR_fam"/>
</dbReference>
<dbReference type="GO" id="GO:0044281">
    <property type="term" value="P:small molecule metabolic process"/>
    <property type="evidence" value="ECO:0007669"/>
    <property type="project" value="UniProtKB-ARBA"/>
</dbReference>
<dbReference type="EMBL" id="LXPE01000004">
    <property type="protein sequence ID" value="OBA28297.1"/>
    <property type="molecule type" value="Genomic_DNA"/>
</dbReference>
<dbReference type="GO" id="GO:0005975">
    <property type="term" value="P:carbohydrate metabolic process"/>
    <property type="evidence" value="ECO:0007669"/>
    <property type="project" value="UniProtKB-ARBA"/>
</dbReference>
<reference evidence="5" key="1">
    <citation type="journal article" date="2016" name="Proc. Natl. Acad. Sci. U.S.A.">
        <title>Comparative genomics of biotechnologically important yeasts.</title>
        <authorList>
            <person name="Riley R."/>
            <person name="Haridas S."/>
            <person name="Wolfe K.H."/>
            <person name="Lopes M.R."/>
            <person name="Hittinger C.T."/>
            <person name="Goeker M."/>
            <person name="Salamov A.A."/>
            <person name="Wisecaver J.H."/>
            <person name="Long T.M."/>
            <person name="Calvey C.H."/>
            <person name="Aerts A.L."/>
            <person name="Barry K.W."/>
            <person name="Choi C."/>
            <person name="Clum A."/>
            <person name="Coughlan A.Y."/>
            <person name="Deshpande S."/>
            <person name="Douglass A.P."/>
            <person name="Hanson S.J."/>
            <person name="Klenk H.-P."/>
            <person name="LaButti K.M."/>
            <person name="Lapidus A."/>
            <person name="Lindquist E.A."/>
            <person name="Lipzen A.M."/>
            <person name="Meier-Kolthoff J.P."/>
            <person name="Ohm R.A."/>
            <person name="Otillar R.P."/>
            <person name="Pangilinan J.L."/>
            <person name="Peng Y."/>
            <person name="Rokas A."/>
            <person name="Rosa C.A."/>
            <person name="Scheuner C."/>
            <person name="Sibirny A.A."/>
            <person name="Slot J.C."/>
            <person name="Stielow J.B."/>
            <person name="Sun H."/>
            <person name="Kurtzman C.P."/>
            <person name="Blackwell M."/>
            <person name="Grigoriev I.V."/>
            <person name="Jeffries T.W."/>
        </authorList>
    </citation>
    <scope>NUCLEOTIDE SEQUENCE [LARGE SCALE GENOMIC DNA]</scope>
    <source>
        <strain evidence="5">NRRL Y-1626</strain>
    </source>
</reference>
<dbReference type="OrthoDB" id="1888931at2759"/>
<dbReference type="PANTHER" id="PTHR43008:SF13">
    <property type="entry name" value="L-XYLULOSE REDUCTASE-RELATED"/>
    <property type="match status" value="1"/>
</dbReference>
<evidence type="ECO:0000256" key="1">
    <source>
        <dbReference type="ARBA" id="ARBA00006484"/>
    </source>
</evidence>
<accession>A0A1B7THT2</accession>
<evidence type="ECO:0000256" key="2">
    <source>
        <dbReference type="ARBA" id="ARBA00022857"/>
    </source>
</evidence>
<evidence type="ECO:0000313" key="5">
    <source>
        <dbReference type="Proteomes" id="UP000092321"/>
    </source>
</evidence>
<evidence type="ECO:0000313" key="4">
    <source>
        <dbReference type="EMBL" id="OBA28297.1"/>
    </source>
</evidence>
<keyword evidence="2" id="KW-0521">NADP</keyword>
<dbReference type="PANTHER" id="PTHR43008">
    <property type="entry name" value="BENZIL REDUCTASE"/>
    <property type="match status" value="1"/>
</dbReference>
<dbReference type="PRINTS" id="PR00081">
    <property type="entry name" value="GDHRDH"/>
</dbReference>
<comment type="caution">
    <text evidence="4">The sequence shown here is derived from an EMBL/GenBank/DDBJ whole genome shotgun (WGS) entry which is preliminary data.</text>
</comment>
<dbReference type="InterPro" id="IPR020904">
    <property type="entry name" value="Sc_DH/Rdtase_CS"/>
</dbReference>
<evidence type="ECO:0000256" key="3">
    <source>
        <dbReference type="ARBA" id="ARBA00023002"/>
    </source>
</evidence>
<dbReference type="Gene3D" id="3.40.50.720">
    <property type="entry name" value="NAD(P)-binding Rossmann-like Domain"/>
    <property type="match status" value="1"/>
</dbReference>
<organism evidence="4 5">
    <name type="scientific">Hanseniaspora valbyensis NRRL Y-1626</name>
    <dbReference type="NCBI Taxonomy" id="766949"/>
    <lineage>
        <taxon>Eukaryota</taxon>
        <taxon>Fungi</taxon>
        <taxon>Dikarya</taxon>
        <taxon>Ascomycota</taxon>
        <taxon>Saccharomycotina</taxon>
        <taxon>Saccharomycetes</taxon>
        <taxon>Saccharomycodales</taxon>
        <taxon>Saccharomycodaceae</taxon>
        <taxon>Hanseniaspora</taxon>
    </lineage>
</organism>
<dbReference type="PRINTS" id="PR00080">
    <property type="entry name" value="SDRFAMILY"/>
</dbReference>